<evidence type="ECO:0000313" key="4">
    <source>
        <dbReference type="Proteomes" id="UP001580346"/>
    </source>
</evidence>
<dbReference type="RefSeq" id="WP_375352590.1">
    <property type="nucleotide sequence ID" value="NZ_JBHHMI010000001.1"/>
</dbReference>
<comment type="caution">
    <text evidence="3">The sequence shown here is derived from an EMBL/GenBank/DDBJ whole genome shotgun (WGS) entry which is preliminary data.</text>
</comment>
<keyword evidence="4" id="KW-1185">Reference proteome</keyword>
<dbReference type="PANTHER" id="PTHR42776:SF27">
    <property type="entry name" value="DIPEPTIDYL PEPTIDASE FAMILY MEMBER 6"/>
    <property type="match status" value="1"/>
</dbReference>
<dbReference type="InterPro" id="IPR029058">
    <property type="entry name" value="AB_hydrolase_fold"/>
</dbReference>
<dbReference type="PANTHER" id="PTHR42776">
    <property type="entry name" value="SERINE PEPTIDASE S9 FAMILY MEMBER"/>
    <property type="match status" value="1"/>
</dbReference>
<keyword evidence="1 3" id="KW-0378">Hydrolase</keyword>
<accession>A0ABV5AME2</accession>
<sequence length="280" mass="31670">MYHLTYLSDGLRVKGYLCLPYGWRLPISAVQEWLQSHYRVKDLQVTELACPIHVTRTEVPEGKWPVLIYCRGGIGRVGQVKTTWLEDFSVHGHIIFAPSYRGTEGGEGRDQFGGSDIEDVCSAYQFLAGLPFVDERRISVMGFSRGSINATTAAVRMKQMYKLVLWGGVSDLAQTYEERIDLRRMLKRVIGGSTGKIPEAYDMRSPITYVYDIHCPVLIMHGTEDIQVDYSHGAGMFRRLQEAGKDVTFHTFQGYGHHLPPAVHAMAIQNMFAWLQKPVP</sequence>
<proteinExistence type="predicted"/>
<dbReference type="GO" id="GO:0016787">
    <property type="term" value="F:hydrolase activity"/>
    <property type="evidence" value="ECO:0007669"/>
    <property type="project" value="UniProtKB-KW"/>
</dbReference>
<dbReference type="EC" id="3.4.-.-" evidence="3"/>
<dbReference type="InterPro" id="IPR001375">
    <property type="entry name" value="Peptidase_S9_cat"/>
</dbReference>
<dbReference type="Pfam" id="PF00326">
    <property type="entry name" value="Peptidase_S9"/>
    <property type="match status" value="1"/>
</dbReference>
<protein>
    <submittedName>
        <fullName evidence="3">Alpha/beta hydrolase family protein</fullName>
        <ecNumber evidence="3">3.4.-.-</ecNumber>
    </submittedName>
</protein>
<evidence type="ECO:0000256" key="1">
    <source>
        <dbReference type="ARBA" id="ARBA00022801"/>
    </source>
</evidence>
<reference evidence="3 4" key="1">
    <citation type="submission" date="2024-09" db="EMBL/GenBank/DDBJ databases">
        <title>Paenibacillus zeirhizospherea sp. nov., isolated from surface of the maize (Zea mays) roots in a horticulture field, Hungary.</title>
        <authorList>
            <person name="Marton D."/>
            <person name="Farkas M."/>
            <person name="Bedics A."/>
            <person name="Toth E."/>
            <person name="Tancsics A."/>
            <person name="Boka K."/>
            <person name="Maroti G."/>
            <person name="Kriszt B."/>
            <person name="Cserhati M."/>
        </authorList>
    </citation>
    <scope>NUCLEOTIDE SEQUENCE [LARGE SCALE GENOMIC DNA]</scope>
    <source>
        <strain evidence="3 4">KCTC 33519</strain>
    </source>
</reference>
<name>A0ABV5AME2_9BACL</name>
<evidence type="ECO:0000259" key="2">
    <source>
        <dbReference type="Pfam" id="PF00326"/>
    </source>
</evidence>
<dbReference type="EMBL" id="JBHHMI010000001">
    <property type="protein sequence ID" value="MFB5265328.1"/>
    <property type="molecule type" value="Genomic_DNA"/>
</dbReference>
<dbReference type="SUPFAM" id="SSF53474">
    <property type="entry name" value="alpha/beta-Hydrolases"/>
    <property type="match status" value="1"/>
</dbReference>
<gene>
    <name evidence="3" type="ORF">ACE41H_00795</name>
</gene>
<organism evidence="3 4">
    <name type="scientific">Paenibacillus enshidis</name>
    <dbReference type="NCBI Taxonomy" id="1458439"/>
    <lineage>
        <taxon>Bacteria</taxon>
        <taxon>Bacillati</taxon>
        <taxon>Bacillota</taxon>
        <taxon>Bacilli</taxon>
        <taxon>Bacillales</taxon>
        <taxon>Paenibacillaceae</taxon>
        <taxon>Paenibacillus</taxon>
    </lineage>
</organism>
<feature type="domain" description="Peptidase S9 prolyl oligopeptidase catalytic" evidence="2">
    <location>
        <begin position="91"/>
        <end position="277"/>
    </location>
</feature>
<evidence type="ECO:0000313" key="3">
    <source>
        <dbReference type="EMBL" id="MFB5265328.1"/>
    </source>
</evidence>
<dbReference type="Gene3D" id="3.40.50.1820">
    <property type="entry name" value="alpha/beta hydrolase"/>
    <property type="match status" value="1"/>
</dbReference>
<dbReference type="Proteomes" id="UP001580346">
    <property type="component" value="Unassembled WGS sequence"/>
</dbReference>